<dbReference type="EMBL" id="LR899012">
    <property type="protein sequence ID" value="CAD7088284.1"/>
    <property type="molecule type" value="Genomic_DNA"/>
</dbReference>
<dbReference type="AlphaFoldDB" id="A0A7R8UYG3"/>
<organism evidence="4 5">
    <name type="scientific">Hermetia illucens</name>
    <name type="common">Black soldier fly</name>
    <dbReference type="NCBI Taxonomy" id="343691"/>
    <lineage>
        <taxon>Eukaryota</taxon>
        <taxon>Metazoa</taxon>
        <taxon>Ecdysozoa</taxon>
        <taxon>Arthropoda</taxon>
        <taxon>Hexapoda</taxon>
        <taxon>Insecta</taxon>
        <taxon>Pterygota</taxon>
        <taxon>Neoptera</taxon>
        <taxon>Endopterygota</taxon>
        <taxon>Diptera</taxon>
        <taxon>Brachycera</taxon>
        <taxon>Stratiomyomorpha</taxon>
        <taxon>Stratiomyidae</taxon>
        <taxon>Hermetiinae</taxon>
        <taxon>Hermetia</taxon>
    </lineage>
</organism>
<proteinExistence type="predicted"/>
<evidence type="ECO:0000256" key="1">
    <source>
        <dbReference type="ARBA" id="ARBA00022460"/>
    </source>
</evidence>
<name>A0A7R8UYG3_HERIL</name>
<protein>
    <submittedName>
        <fullName evidence="4">Uncharacterized protein</fullName>
    </submittedName>
</protein>
<feature type="signal peptide" evidence="3">
    <location>
        <begin position="1"/>
        <end position="18"/>
    </location>
</feature>
<sequence length="228" mass="22339">MASKIVVVLCAFVAAANAGYLAAPVASYGAPVASYGAPVASYAAPAALHYAAAAPVVKYSPATAVSHSYSSIAAPAALTYAAPVAKAVSYAPAGVAVSAPAIGSTQQNVVRSFGGTVSQYSKAVDTAFSSVRKYDTRVSNNVYTPAIAKTLAYAAPAPAYVAHAAPAVVAHAAPAVVAHAAPVAVAHAAPAILAGAPATAYASKAVSYSPAATVAHVAFDGLGVHYGW</sequence>
<reference evidence="4 5" key="1">
    <citation type="submission" date="2020-11" db="EMBL/GenBank/DDBJ databases">
        <authorList>
            <person name="Wallbank WR R."/>
            <person name="Pardo Diaz C."/>
            <person name="Kozak K."/>
            <person name="Martin S."/>
            <person name="Jiggins C."/>
            <person name="Moest M."/>
            <person name="Warren A I."/>
            <person name="Generalovic N T."/>
            <person name="Byers J.R.P. K."/>
            <person name="Montejo-Kovacevich G."/>
            <person name="Yen C E."/>
        </authorList>
    </citation>
    <scope>NUCLEOTIDE SEQUENCE [LARGE SCALE GENOMIC DNA]</scope>
</reference>
<accession>A0A7R8UYG3</accession>
<dbReference type="Proteomes" id="UP000594454">
    <property type="component" value="Chromosome 4"/>
</dbReference>
<dbReference type="PANTHER" id="PTHR39068">
    <property type="entry name" value="LARVAL/PUPAL CUTICLE PROTEIN H1C-LIKE PROTEIN-RELATED"/>
    <property type="match status" value="1"/>
</dbReference>
<gene>
    <name evidence="4" type="ORF">HERILL_LOCUS10927</name>
</gene>
<evidence type="ECO:0000256" key="3">
    <source>
        <dbReference type="SAM" id="SignalP"/>
    </source>
</evidence>
<dbReference type="InParanoid" id="A0A7R8UYG3"/>
<keyword evidence="2" id="KW-0677">Repeat</keyword>
<keyword evidence="5" id="KW-1185">Reference proteome</keyword>
<dbReference type="PANTHER" id="PTHR39068:SF2">
    <property type="entry name" value="MIP24391P"/>
    <property type="match status" value="1"/>
</dbReference>
<feature type="chain" id="PRO_5030925733" evidence="3">
    <location>
        <begin position="19"/>
        <end position="228"/>
    </location>
</feature>
<keyword evidence="1" id="KW-0193">Cuticle</keyword>
<keyword evidence="3" id="KW-0732">Signal</keyword>
<dbReference type="Pfam" id="PF11018">
    <property type="entry name" value="Cuticle_3"/>
    <property type="match status" value="1"/>
</dbReference>
<dbReference type="GO" id="GO:0042302">
    <property type="term" value="F:structural constituent of cuticle"/>
    <property type="evidence" value="ECO:0007669"/>
    <property type="project" value="UniProtKB-KW"/>
</dbReference>
<evidence type="ECO:0000313" key="5">
    <source>
        <dbReference type="Proteomes" id="UP000594454"/>
    </source>
</evidence>
<dbReference type="OrthoDB" id="6630852at2759"/>
<evidence type="ECO:0000256" key="2">
    <source>
        <dbReference type="ARBA" id="ARBA00022737"/>
    </source>
</evidence>
<evidence type="ECO:0000313" key="4">
    <source>
        <dbReference type="EMBL" id="CAD7088284.1"/>
    </source>
</evidence>
<dbReference type="InterPro" id="IPR022727">
    <property type="entry name" value="Cuticle_C1"/>
</dbReference>